<sequence length="223" mass="26131">MIGGEYKFKIIKEKFLKIGNKLKDLGEEEALNKLDDIFKSSLAEMHLESNMMFKEIEFKNPILLRIDLVEKNEQIRRFGQLILNTGVVKERAEILASQEFASLIRNNEGNKKINEFIKRFEDKIVKGISNEIFEKEIDKETLKKDFLKICEKELPESGNKIYEIPEPLKKLFNKIRGTRSKLLDLFNSSDTWDILKQNEDISFLIKYGNGKKFIELLLVMPRP</sequence>
<name>A0A915M2G7_MELJA</name>
<evidence type="ECO:0000313" key="2">
    <source>
        <dbReference type="WBParaSite" id="scaffold2742_cov183.g5334"/>
    </source>
</evidence>
<keyword evidence="1" id="KW-1185">Reference proteome</keyword>
<dbReference type="AlphaFoldDB" id="A0A915M2G7"/>
<organism evidence="1 2">
    <name type="scientific">Meloidogyne javanica</name>
    <name type="common">Root-knot nematode worm</name>
    <dbReference type="NCBI Taxonomy" id="6303"/>
    <lineage>
        <taxon>Eukaryota</taxon>
        <taxon>Metazoa</taxon>
        <taxon>Ecdysozoa</taxon>
        <taxon>Nematoda</taxon>
        <taxon>Chromadorea</taxon>
        <taxon>Rhabditida</taxon>
        <taxon>Tylenchina</taxon>
        <taxon>Tylenchomorpha</taxon>
        <taxon>Tylenchoidea</taxon>
        <taxon>Meloidogynidae</taxon>
        <taxon>Meloidogyninae</taxon>
        <taxon>Meloidogyne</taxon>
        <taxon>Meloidogyne incognita group</taxon>
    </lineage>
</organism>
<proteinExistence type="predicted"/>
<accession>A0A915M2G7</accession>
<protein>
    <submittedName>
        <fullName evidence="2">Uncharacterized protein</fullName>
    </submittedName>
</protein>
<dbReference type="Proteomes" id="UP000887561">
    <property type="component" value="Unplaced"/>
</dbReference>
<reference evidence="2" key="1">
    <citation type="submission" date="2022-11" db="UniProtKB">
        <authorList>
            <consortium name="WormBaseParasite"/>
        </authorList>
    </citation>
    <scope>IDENTIFICATION</scope>
</reference>
<evidence type="ECO:0000313" key="1">
    <source>
        <dbReference type="Proteomes" id="UP000887561"/>
    </source>
</evidence>
<dbReference type="WBParaSite" id="scaffold2742_cov183.g5334">
    <property type="protein sequence ID" value="scaffold2742_cov183.g5334"/>
    <property type="gene ID" value="scaffold2742_cov183.g5334"/>
</dbReference>